<name>A0A3T1CKL7_9SPHN</name>
<keyword evidence="2" id="KW-1185">Reference proteome</keyword>
<protein>
    <recommendedName>
        <fullName evidence="3">AlpA family phage regulatory protein</fullName>
    </recommendedName>
</protein>
<proteinExistence type="predicted"/>
<dbReference type="EMBL" id="AP019389">
    <property type="protein sequence ID" value="BBI21555.1"/>
    <property type="molecule type" value="Genomic_DNA"/>
</dbReference>
<sequence>MRYTGPKFVCCKQIADMCNVSVVSARRYSKLPDFPQPFEIGGSVKWLGEEVWAWIMSRRRVRKA</sequence>
<organism evidence="1 2">
    <name type="scientific">Qipengyuania flava</name>
    <dbReference type="NCBI Taxonomy" id="192812"/>
    <lineage>
        <taxon>Bacteria</taxon>
        <taxon>Pseudomonadati</taxon>
        <taxon>Pseudomonadota</taxon>
        <taxon>Alphaproteobacteria</taxon>
        <taxon>Sphingomonadales</taxon>
        <taxon>Erythrobacteraceae</taxon>
        <taxon>Qipengyuania</taxon>
    </lineage>
</organism>
<dbReference type="Proteomes" id="UP000290057">
    <property type="component" value="Chromosome"/>
</dbReference>
<dbReference type="AlphaFoldDB" id="A0A3T1CKL7"/>
<evidence type="ECO:0000313" key="2">
    <source>
        <dbReference type="Proteomes" id="UP000290057"/>
    </source>
</evidence>
<evidence type="ECO:0008006" key="3">
    <source>
        <dbReference type="Google" id="ProtNLM"/>
    </source>
</evidence>
<accession>A0A3T1CKL7</accession>
<evidence type="ECO:0000313" key="1">
    <source>
        <dbReference type="EMBL" id="BBI21555.1"/>
    </source>
</evidence>
<gene>
    <name evidence="1" type="ORF">EKJ_24020</name>
</gene>
<reference evidence="1 2" key="1">
    <citation type="submission" date="2019-01" db="EMBL/GenBank/DDBJ databases">
        <title>Complete genome sequence of Erythrobacter flavus KJ5.</title>
        <authorList>
            <person name="Kanesaki Y."/>
            <person name="Brotosudarmo T."/>
            <person name="Moriuchi R."/>
            <person name="Awai K."/>
        </authorList>
    </citation>
    <scope>NUCLEOTIDE SEQUENCE [LARGE SCALE GENOMIC DNA]</scope>
    <source>
        <strain evidence="1 2">KJ5</strain>
    </source>
</reference>